<accession>A0A2S0MIH8</accession>
<sequence length="321" mass="36509">MRRALVAPFSRVFRDKARCPWRPAERTPMIRTPQQERIYRLASKLPGRWPWRVAPWLYRRTHAQEAQSTEAALVTLFRQHFPDASDATVRDWARLHVNLVAYELMDAIALRRVGCNGDVRLKVEGIDKLHRGLKAGRGAIIILTHFDRILTGPIGVAQSGVPVSSLTMEIDENNELSSLEKAYFHRKISTFDDMTGGISVKRNRSIKKIYESLGRGDTWTILADALHPEAKNKRAHPFLGKTLYLATGIERIAAHTEAALLHVTSFTEPDGTVRIRIRDLEGSPEQAVDQVIEQLERDVRERPWAWWNWGLLDAMTTPPGS</sequence>
<keyword evidence="5" id="KW-0472">Membrane</keyword>
<evidence type="ECO:0000256" key="4">
    <source>
        <dbReference type="ARBA" id="ARBA00022679"/>
    </source>
</evidence>
<reference evidence="7 8" key="1">
    <citation type="submission" date="2018-03" db="EMBL/GenBank/DDBJ databases">
        <title>Genome sequencing of Ottowia sp.</title>
        <authorList>
            <person name="Kim S.-J."/>
            <person name="Heo J."/>
            <person name="Kwon S.-W."/>
        </authorList>
    </citation>
    <scope>NUCLEOTIDE SEQUENCE [LARGE SCALE GENOMIC DNA]</scope>
    <source>
        <strain evidence="7 8">KADR8-3</strain>
    </source>
</reference>
<keyword evidence="4" id="KW-0808">Transferase</keyword>
<evidence type="ECO:0000313" key="8">
    <source>
        <dbReference type="Proteomes" id="UP000239709"/>
    </source>
</evidence>
<evidence type="ECO:0000256" key="5">
    <source>
        <dbReference type="ARBA" id="ARBA00023136"/>
    </source>
</evidence>
<dbReference type="Pfam" id="PF03279">
    <property type="entry name" value="Lip_A_acyltrans"/>
    <property type="match status" value="1"/>
</dbReference>
<dbReference type="InterPro" id="IPR004960">
    <property type="entry name" value="LipA_acyltrans"/>
</dbReference>
<organism evidence="7 8">
    <name type="scientific">Ottowia oryzae</name>
    <dbReference type="NCBI Taxonomy" id="2109914"/>
    <lineage>
        <taxon>Bacteria</taxon>
        <taxon>Pseudomonadati</taxon>
        <taxon>Pseudomonadota</taxon>
        <taxon>Betaproteobacteria</taxon>
        <taxon>Burkholderiales</taxon>
        <taxon>Comamonadaceae</taxon>
        <taxon>Ottowia</taxon>
    </lineage>
</organism>
<dbReference type="KEGG" id="otk:C6570_16030"/>
<name>A0A2S0MIH8_9BURK</name>
<gene>
    <name evidence="7" type="ORF">C6570_16030</name>
</gene>
<dbReference type="PANTHER" id="PTHR30606:SF10">
    <property type="entry name" value="PHOSPHATIDYLINOSITOL MANNOSIDE ACYLTRANSFERASE"/>
    <property type="match status" value="1"/>
</dbReference>
<keyword evidence="6" id="KW-0012">Acyltransferase</keyword>
<keyword evidence="2" id="KW-1003">Cell membrane</keyword>
<evidence type="ECO:0000256" key="6">
    <source>
        <dbReference type="ARBA" id="ARBA00023315"/>
    </source>
</evidence>
<evidence type="ECO:0000256" key="1">
    <source>
        <dbReference type="ARBA" id="ARBA00004533"/>
    </source>
</evidence>
<dbReference type="GO" id="GO:0009247">
    <property type="term" value="P:glycolipid biosynthetic process"/>
    <property type="evidence" value="ECO:0007669"/>
    <property type="project" value="UniProtKB-ARBA"/>
</dbReference>
<dbReference type="PANTHER" id="PTHR30606">
    <property type="entry name" value="LIPID A BIOSYNTHESIS LAUROYL ACYLTRANSFERASE"/>
    <property type="match status" value="1"/>
</dbReference>
<dbReference type="GO" id="GO:0005886">
    <property type="term" value="C:plasma membrane"/>
    <property type="evidence" value="ECO:0007669"/>
    <property type="project" value="UniProtKB-SubCell"/>
</dbReference>
<keyword evidence="8" id="KW-1185">Reference proteome</keyword>
<dbReference type="AlphaFoldDB" id="A0A2S0MIH8"/>
<proteinExistence type="predicted"/>
<dbReference type="Proteomes" id="UP000239709">
    <property type="component" value="Chromosome"/>
</dbReference>
<protein>
    <submittedName>
        <fullName evidence="7">Uncharacterized protein</fullName>
    </submittedName>
</protein>
<comment type="subcellular location">
    <subcellularLocation>
        <location evidence="1">Cell inner membrane</location>
    </subcellularLocation>
</comment>
<dbReference type="GO" id="GO:0016746">
    <property type="term" value="F:acyltransferase activity"/>
    <property type="evidence" value="ECO:0007669"/>
    <property type="project" value="UniProtKB-KW"/>
</dbReference>
<dbReference type="EMBL" id="CP027666">
    <property type="protein sequence ID" value="AVO35561.1"/>
    <property type="molecule type" value="Genomic_DNA"/>
</dbReference>
<keyword evidence="3" id="KW-0997">Cell inner membrane</keyword>
<evidence type="ECO:0000256" key="3">
    <source>
        <dbReference type="ARBA" id="ARBA00022519"/>
    </source>
</evidence>
<evidence type="ECO:0000313" key="7">
    <source>
        <dbReference type="EMBL" id="AVO35561.1"/>
    </source>
</evidence>
<evidence type="ECO:0000256" key="2">
    <source>
        <dbReference type="ARBA" id="ARBA00022475"/>
    </source>
</evidence>